<dbReference type="AlphaFoldDB" id="A0AAD7PZD8"/>
<comment type="caution">
    <text evidence="2">The sequence shown here is derived from an EMBL/GenBank/DDBJ whole genome shotgun (WGS) entry which is preliminary data.</text>
</comment>
<proteinExistence type="predicted"/>
<gene>
    <name evidence="2" type="ORF">O6P43_009924</name>
</gene>
<evidence type="ECO:0000313" key="3">
    <source>
        <dbReference type="Proteomes" id="UP001163823"/>
    </source>
</evidence>
<organism evidence="2 3">
    <name type="scientific">Quillaja saponaria</name>
    <name type="common">Soap bark tree</name>
    <dbReference type="NCBI Taxonomy" id="32244"/>
    <lineage>
        <taxon>Eukaryota</taxon>
        <taxon>Viridiplantae</taxon>
        <taxon>Streptophyta</taxon>
        <taxon>Embryophyta</taxon>
        <taxon>Tracheophyta</taxon>
        <taxon>Spermatophyta</taxon>
        <taxon>Magnoliopsida</taxon>
        <taxon>eudicotyledons</taxon>
        <taxon>Gunneridae</taxon>
        <taxon>Pentapetalae</taxon>
        <taxon>rosids</taxon>
        <taxon>fabids</taxon>
        <taxon>Fabales</taxon>
        <taxon>Quillajaceae</taxon>
        <taxon>Quillaja</taxon>
    </lineage>
</organism>
<feature type="region of interest" description="Disordered" evidence="1">
    <location>
        <begin position="86"/>
        <end position="107"/>
    </location>
</feature>
<evidence type="ECO:0000313" key="2">
    <source>
        <dbReference type="EMBL" id="KAJ7971967.1"/>
    </source>
</evidence>
<sequence length="107" mass="11845">MEQKAFFRLLLVVTFIGLSCIFFAASVPATRSQLISNMEDPPAVQHQPSHQVLSLFDAVDLKADDDFFELEEGLLKGRMIVELADYPEPGANRGHQPGHQPKTPGKP</sequence>
<evidence type="ECO:0000256" key="1">
    <source>
        <dbReference type="SAM" id="MobiDB-lite"/>
    </source>
</evidence>
<dbReference type="PANTHER" id="PTHR33474">
    <property type="entry name" value="TRANSMEMBRANE PROTEIN"/>
    <property type="match status" value="1"/>
</dbReference>
<dbReference type="PANTHER" id="PTHR33474:SF28">
    <property type="entry name" value="OS01G0815400 PROTEIN"/>
    <property type="match status" value="1"/>
</dbReference>
<protein>
    <submittedName>
        <fullName evidence="2">Calcium-transporting ATPase 9, plasma membrane-type-like protein</fullName>
    </submittedName>
</protein>
<name>A0AAD7PZD8_QUISA</name>
<dbReference type="Proteomes" id="UP001163823">
    <property type="component" value="Chromosome 4"/>
</dbReference>
<keyword evidence="3" id="KW-1185">Reference proteome</keyword>
<reference evidence="2" key="1">
    <citation type="journal article" date="2023" name="Science">
        <title>Elucidation of the pathway for biosynthesis of saponin adjuvants from the soapbark tree.</title>
        <authorList>
            <person name="Reed J."/>
            <person name="Orme A."/>
            <person name="El-Demerdash A."/>
            <person name="Owen C."/>
            <person name="Martin L.B.B."/>
            <person name="Misra R.C."/>
            <person name="Kikuchi S."/>
            <person name="Rejzek M."/>
            <person name="Martin A.C."/>
            <person name="Harkess A."/>
            <person name="Leebens-Mack J."/>
            <person name="Louveau T."/>
            <person name="Stephenson M.J."/>
            <person name="Osbourn A."/>
        </authorList>
    </citation>
    <scope>NUCLEOTIDE SEQUENCE</scope>
    <source>
        <strain evidence="2">S10</strain>
    </source>
</reference>
<dbReference type="PROSITE" id="PS51257">
    <property type="entry name" value="PROKAR_LIPOPROTEIN"/>
    <property type="match status" value="1"/>
</dbReference>
<dbReference type="EMBL" id="JARAOO010000004">
    <property type="protein sequence ID" value="KAJ7971967.1"/>
    <property type="molecule type" value="Genomic_DNA"/>
</dbReference>
<accession>A0AAD7PZD8</accession>